<reference evidence="14" key="1">
    <citation type="journal article" date="2019" name="Gigascience">
        <title>De novo genome assembly of the endangered Acer yangbiense, a plant species with extremely small populations endemic to Yunnan Province, China.</title>
        <authorList>
            <person name="Yang J."/>
            <person name="Wariss H.M."/>
            <person name="Tao L."/>
            <person name="Zhang R."/>
            <person name="Yun Q."/>
            <person name="Hollingsworth P."/>
            <person name="Dao Z."/>
            <person name="Luo G."/>
            <person name="Guo H."/>
            <person name="Ma Y."/>
            <person name="Sun W."/>
        </authorList>
    </citation>
    <scope>NUCLEOTIDE SEQUENCE [LARGE SCALE GENOMIC DNA]</scope>
    <source>
        <strain evidence="14">cv. br00</strain>
    </source>
</reference>
<keyword evidence="5 10" id="KW-0805">Transcription regulation</keyword>
<dbReference type="SUPFAM" id="SSF54277">
    <property type="entry name" value="CAD &amp; PB1 domains"/>
    <property type="match status" value="1"/>
</dbReference>
<comment type="caution">
    <text evidence="13">The sequence shown here is derived from an EMBL/GenBank/DDBJ whole genome shotgun (WGS) entry which is preliminary data.</text>
</comment>
<evidence type="ECO:0000259" key="12">
    <source>
        <dbReference type="PROSITE" id="PS51745"/>
    </source>
</evidence>
<evidence type="ECO:0000256" key="2">
    <source>
        <dbReference type="ARBA" id="ARBA00006728"/>
    </source>
</evidence>
<evidence type="ECO:0000256" key="7">
    <source>
        <dbReference type="ARBA" id="ARBA00023242"/>
    </source>
</evidence>
<gene>
    <name evidence="13" type="ORF">DKX38_008420</name>
</gene>
<evidence type="ECO:0000256" key="1">
    <source>
        <dbReference type="ARBA" id="ARBA00004123"/>
    </source>
</evidence>
<proteinExistence type="inferred from homology"/>
<organism evidence="13 14">
    <name type="scientific">Salix brachista</name>
    <dbReference type="NCBI Taxonomy" id="2182728"/>
    <lineage>
        <taxon>Eukaryota</taxon>
        <taxon>Viridiplantae</taxon>
        <taxon>Streptophyta</taxon>
        <taxon>Embryophyta</taxon>
        <taxon>Tracheophyta</taxon>
        <taxon>Spermatophyta</taxon>
        <taxon>Magnoliopsida</taxon>
        <taxon>eudicotyledons</taxon>
        <taxon>Gunneridae</taxon>
        <taxon>Pentapetalae</taxon>
        <taxon>rosids</taxon>
        <taxon>fabids</taxon>
        <taxon>Malpighiales</taxon>
        <taxon>Salicaceae</taxon>
        <taxon>Saliceae</taxon>
        <taxon>Salix</taxon>
    </lineage>
</organism>
<comment type="similarity">
    <text evidence="2 10">Belongs to the Aux/IAA family.</text>
</comment>
<feature type="compositionally biased region" description="Basic and acidic residues" evidence="11">
    <location>
        <begin position="1"/>
        <end position="16"/>
    </location>
</feature>
<keyword evidence="8 10" id="KW-0927">Auxin signaling pathway</keyword>
<dbReference type="GO" id="GO:0009734">
    <property type="term" value="P:auxin-activated signaling pathway"/>
    <property type="evidence" value="ECO:0007669"/>
    <property type="project" value="UniProtKB-UniRule"/>
</dbReference>
<dbReference type="InterPro" id="IPR003311">
    <property type="entry name" value="AUX_IAA"/>
</dbReference>
<feature type="region of interest" description="Disordered" evidence="11">
    <location>
        <begin position="1"/>
        <end position="39"/>
    </location>
</feature>
<sequence length="299" mass="32921">MEVEKGTKMGFEETELRLGLPGNGGGGTEGGESARKRGFSETVDLKLNLSSKEGGVDPNHEKTQTENNLLATDPAKPPAKFEMKVYFTHHDMYIHIYIYIRAQVVGWPPVRSFRKNMLAVQKSSTDQRSTEKVPGGNATCVKVSMVGAPYLRKVDLKNYNSYHELSDALGKMLSSFTIGNCGGSHGTKDFLNESRLVDLLNGTDYVPTYEDKDGDWMLVGDVPWDTKSHGEMQEQKFQVVSTTACSFDLVARMLKALRNSQGAGTGVSEGDVPIWEVIVGREQEHVHADGAFIHACPFV</sequence>
<evidence type="ECO:0000256" key="9">
    <source>
        <dbReference type="ARBA" id="ARBA00025283"/>
    </source>
</evidence>
<feature type="domain" description="PB1" evidence="12">
    <location>
        <begin position="138"/>
        <end position="242"/>
    </location>
</feature>
<evidence type="ECO:0000256" key="6">
    <source>
        <dbReference type="ARBA" id="ARBA00023163"/>
    </source>
</evidence>
<dbReference type="Gene3D" id="3.10.20.90">
    <property type="entry name" value="Phosphatidylinositol 3-kinase Catalytic Subunit, Chain A, domain 1"/>
    <property type="match status" value="1"/>
</dbReference>
<evidence type="ECO:0000256" key="4">
    <source>
        <dbReference type="ARBA" id="ARBA00022491"/>
    </source>
</evidence>
<dbReference type="GO" id="GO:0006355">
    <property type="term" value="P:regulation of DNA-templated transcription"/>
    <property type="evidence" value="ECO:0007669"/>
    <property type="project" value="InterPro"/>
</dbReference>
<evidence type="ECO:0000256" key="5">
    <source>
        <dbReference type="ARBA" id="ARBA00023015"/>
    </source>
</evidence>
<accession>A0A5N5MT45</accession>
<keyword evidence="4 10" id="KW-0678">Repressor</keyword>
<name>A0A5N5MT45_9ROSI</name>
<dbReference type="Pfam" id="PF02309">
    <property type="entry name" value="AUX_IAA"/>
    <property type="match status" value="1"/>
</dbReference>
<dbReference type="PROSITE" id="PS51745">
    <property type="entry name" value="PB1"/>
    <property type="match status" value="1"/>
</dbReference>
<evidence type="ECO:0000313" key="13">
    <source>
        <dbReference type="EMBL" id="KAB5557511.1"/>
    </source>
</evidence>
<evidence type="ECO:0000256" key="11">
    <source>
        <dbReference type="SAM" id="MobiDB-lite"/>
    </source>
</evidence>
<dbReference type="Proteomes" id="UP000326939">
    <property type="component" value="Chromosome 5"/>
</dbReference>
<dbReference type="GO" id="GO:0005634">
    <property type="term" value="C:nucleus"/>
    <property type="evidence" value="ECO:0007669"/>
    <property type="project" value="UniProtKB-SubCell"/>
</dbReference>
<evidence type="ECO:0000256" key="10">
    <source>
        <dbReference type="RuleBase" id="RU004549"/>
    </source>
</evidence>
<dbReference type="InterPro" id="IPR053793">
    <property type="entry name" value="PB1-like"/>
</dbReference>
<keyword evidence="14" id="KW-1185">Reference proteome</keyword>
<keyword evidence="7 10" id="KW-0539">Nucleus</keyword>
<dbReference type="InterPro" id="IPR033389">
    <property type="entry name" value="AUX/IAA_dom"/>
</dbReference>
<dbReference type="PANTHER" id="PTHR31734">
    <property type="entry name" value="AUXIN-RESPONSIVE PROTEIN IAA17"/>
    <property type="match status" value="1"/>
</dbReference>
<protein>
    <recommendedName>
        <fullName evidence="10">Auxin-responsive protein</fullName>
    </recommendedName>
</protein>
<evidence type="ECO:0000256" key="3">
    <source>
        <dbReference type="ARBA" id="ARBA00011726"/>
    </source>
</evidence>
<evidence type="ECO:0000256" key="8">
    <source>
        <dbReference type="ARBA" id="ARBA00023294"/>
    </source>
</evidence>
<dbReference type="AlphaFoldDB" id="A0A5N5MT45"/>
<dbReference type="PANTHER" id="PTHR31734:SF28">
    <property type="entry name" value="AUXIN-RESPONSIVE PROTEIN IAA13"/>
    <property type="match status" value="1"/>
</dbReference>
<keyword evidence="6 10" id="KW-0804">Transcription</keyword>
<comment type="subunit">
    <text evidence="3 10">Homodimers and heterodimers.</text>
</comment>
<comment type="subcellular location">
    <subcellularLocation>
        <location evidence="1 10">Nucleus</location>
    </subcellularLocation>
</comment>
<feature type="compositionally biased region" description="Gly residues" evidence="11">
    <location>
        <begin position="21"/>
        <end position="30"/>
    </location>
</feature>
<dbReference type="EMBL" id="VDCV01000005">
    <property type="protein sequence ID" value="KAB5557511.1"/>
    <property type="molecule type" value="Genomic_DNA"/>
</dbReference>
<comment type="function">
    <text evidence="9">Aux/IAA proteins are short-lived transcriptional factors that function as repressors of early auxin response genes at low auxin concentrations. Repression is thought to result from the interaction with auxin response factors (ARFs), proteins that bind to the auxin-responsive promoter element (AuxRE). Formation of heterodimers with ARF proteins may alter their ability to modulate early auxin response genes expression.</text>
</comment>
<evidence type="ECO:0000313" key="14">
    <source>
        <dbReference type="Proteomes" id="UP000326939"/>
    </source>
</evidence>